<proteinExistence type="predicted"/>
<evidence type="ECO:0008006" key="3">
    <source>
        <dbReference type="Google" id="ProtNLM"/>
    </source>
</evidence>
<name>A0ABQ9HE96_9NEOP</name>
<dbReference type="EMBL" id="JARBHB010000005">
    <property type="protein sequence ID" value="KAJ8882562.1"/>
    <property type="molecule type" value="Genomic_DNA"/>
</dbReference>
<keyword evidence="2" id="KW-1185">Reference proteome</keyword>
<accession>A0ABQ9HE96</accession>
<evidence type="ECO:0000313" key="1">
    <source>
        <dbReference type="EMBL" id="KAJ8882562.1"/>
    </source>
</evidence>
<protein>
    <recommendedName>
        <fullName evidence="3">TTF-type domain-containing protein</fullName>
    </recommendedName>
</protein>
<sequence>MCKRRSFQNRWLQHFEWLAYSDIDISQGAFCKTCVIFSTKAGCGKWSYQSLKSLISSPFTNWKDAIEVFKNNSSTGYHQDCTAKAQNFLEIREGKRASIIIKLDSKASEDAENIKAKLRVIVETIILCGQDILLRADSNGGRLTLDEPEKNDGNFRALLRFRANGGDQDLSGNDEKGISSSLHQRLCTFQFLIGLYVSDFFLCHTYHLSEYLQSVYVDLNVAIEHVDLTISRLT</sequence>
<evidence type="ECO:0000313" key="2">
    <source>
        <dbReference type="Proteomes" id="UP001159363"/>
    </source>
</evidence>
<reference evidence="1 2" key="1">
    <citation type="submission" date="2023-02" db="EMBL/GenBank/DDBJ databases">
        <title>LHISI_Scaffold_Assembly.</title>
        <authorList>
            <person name="Stuart O.P."/>
            <person name="Cleave R."/>
            <person name="Magrath M.J.L."/>
            <person name="Mikheyev A.S."/>
        </authorList>
    </citation>
    <scope>NUCLEOTIDE SEQUENCE [LARGE SCALE GENOMIC DNA]</scope>
    <source>
        <strain evidence="1">Daus_M_001</strain>
        <tissue evidence="1">Leg muscle</tissue>
    </source>
</reference>
<gene>
    <name evidence="1" type="ORF">PR048_014373</name>
</gene>
<organism evidence="1 2">
    <name type="scientific">Dryococelus australis</name>
    <dbReference type="NCBI Taxonomy" id="614101"/>
    <lineage>
        <taxon>Eukaryota</taxon>
        <taxon>Metazoa</taxon>
        <taxon>Ecdysozoa</taxon>
        <taxon>Arthropoda</taxon>
        <taxon>Hexapoda</taxon>
        <taxon>Insecta</taxon>
        <taxon>Pterygota</taxon>
        <taxon>Neoptera</taxon>
        <taxon>Polyneoptera</taxon>
        <taxon>Phasmatodea</taxon>
        <taxon>Verophasmatodea</taxon>
        <taxon>Anareolatae</taxon>
        <taxon>Phasmatidae</taxon>
        <taxon>Eurycanthinae</taxon>
        <taxon>Dryococelus</taxon>
    </lineage>
</organism>
<comment type="caution">
    <text evidence="1">The sequence shown here is derived from an EMBL/GenBank/DDBJ whole genome shotgun (WGS) entry which is preliminary data.</text>
</comment>
<dbReference type="Proteomes" id="UP001159363">
    <property type="component" value="Chromosome 4"/>
</dbReference>